<gene>
    <name evidence="12" type="primary">APOD_2</name>
    <name evidence="12" type="ORF">TNCT_19131</name>
</gene>
<keyword evidence="9" id="KW-0325">Glycoprotein</keyword>
<evidence type="ECO:0000256" key="9">
    <source>
        <dbReference type="ARBA" id="ARBA00023180"/>
    </source>
</evidence>
<evidence type="ECO:0000256" key="10">
    <source>
        <dbReference type="PIRNR" id="PIRNR036893"/>
    </source>
</evidence>
<dbReference type="PRINTS" id="PR00179">
    <property type="entry name" value="LIPOCALIN"/>
</dbReference>
<evidence type="ECO:0000256" key="4">
    <source>
        <dbReference type="ARBA" id="ARBA00022448"/>
    </source>
</evidence>
<dbReference type="GO" id="GO:0008289">
    <property type="term" value="F:lipid binding"/>
    <property type="evidence" value="ECO:0007669"/>
    <property type="project" value="UniProtKB-KW"/>
</dbReference>
<dbReference type="GO" id="GO:0000302">
    <property type="term" value="P:response to reactive oxygen species"/>
    <property type="evidence" value="ECO:0007669"/>
    <property type="project" value="TreeGrafter"/>
</dbReference>
<dbReference type="InterPro" id="IPR022271">
    <property type="entry name" value="Lipocalin_ApoD"/>
</dbReference>
<dbReference type="PIRSF" id="PIRSF036893">
    <property type="entry name" value="Lipocalin_ApoD"/>
    <property type="match status" value="1"/>
</dbReference>
<keyword evidence="4" id="KW-0813">Transport</keyword>
<evidence type="ECO:0000256" key="6">
    <source>
        <dbReference type="ARBA" id="ARBA00022729"/>
    </source>
</evidence>
<evidence type="ECO:0000259" key="11">
    <source>
        <dbReference type="Pfam" id="PF08212"/>
    </source>
</evidence>
<dbReference type="InterPro" id="IPR022272">
    <property type="entry name" value="Lipocalin_CS"/>
</dbReference>
<proteinExistence type="inferred from homology"/>
<evidence type="ECO:0000256" key="3">
    <source>
        <dbReference type="ARBA" id="ARBA00019890"/>
    </source>
</evidence>
<dbReference type="GO" id="GO:0005737">
    <property type="term" value="C:cytoplasm"/>
    <property type="evidence" value="ECO:0007669"/>
    <property type="project" value="TreeGrafter"/>
</dbReference>
<protein>
    <recommendedName>
        <fullName evidence="3">Apolipoprotein D</fullName>
    </recommendedName>
</protein>
<comment type="subcellular location">
    <subcellularLocation>
        <location evidence="1">Secreted</location>
    </subcellularLocation>
</comment>
<evidence type="ECO:0000256" key="7">
    <source>
        <dbReference type="ARBA" id="ARBA00023121"/>
    </source>
</evidence>
<sequence length="184" mass="20737">MRLFLLGFIAVACATNAYGQKISVGGCPDVPVKENLDLKQYVGEWYEIEKNPVPFEAGLKCNKAKYGDEGDHVSVVNQGVSVRTGKPSSIEGKATIPDKDVPAKLKVKFNGMPFSADYWVLDTDYKQYSVVYSCFSVFNLFNAEYLWILSRTPTLDDSIKENIYKMLDDQKVNRKRLQPTVQDC</sequence>
<dbReference type="PROSITE" id="PS00213">
    <property type="entry name" value="LIPOCALIN"/>
    <property type="match status" value="1"/>
</dbReference>
<keyword evidence="5" id="KW-0964">Secreted</keyword>
<name>A0A8X6IFR9_TRICU</name>
<evidence type="ECO:0000256" key="8">
    <source>
        <dbReference type="ARBA" id="ARBA00023157"/>
    </source>
</evidence>
<dbReference type="InterPro" id="IPR000566">
    <property type="entry name" value="Lipocln_cytosolic_FA-bd_dom"/>
</dbReference>
<reference evidence="12" key="1">
    <citation type="submission" date="2020-07" db="EMBL/GenBank/DDBJ databases">
        <title>Multicomponent nature underlies the extraordinary mechanical properties of spider dragline silk.</title>
        <authorList>
            <person name="Kono N."/>
            <person name="Nakamura H."/>
            <person name="Mori M."/>
            <person name="Yoshida Y."/>
            <person name="Ohtoshi R."/>
            <person name="Malay A.D."/>
            <person name="Moran D.A.P."/>
            <person name="Tomita M."/>
            <person name="Numata K."/>
            <person name="Arakawa K."/>
        </authorList>
    </citation>
    <scope>NUCLEOTIDE SEQUENCE</scope>
</reference>
<organism evidence="12 13">
    <name type="scientific">Trichonephila clavata</name>
    <name type="common">Joro spider</name>
    <name type="synonym">Nephila clavata</name>
    <dbReference type="NCBI Taxonomy" id="2740835"/>
    <lineage>
        <taxon>Eukaryota</taxon>
        <taxon>Metazoa</taxon>
        <taxon>Ecdysozoa</taxon>
        <taxon>Arthropoda</taxon>
        <taxon>Chelicerata</taxon>
        <taxon>Arachnida</taxon>
        <taxon>Araneae</taxon>
        <taxon>Araneomorphae</taxon>
        <taxon>Entelegynae</taxon>
        <taxon>Araneoidea</taxon>
        <taxon>Nephilidae</taxon>
        <taxon>Trichonephila</taxon>
    </lineage>
</organism>
<dbReference type="Gene3D" id="2.40.128.20">
    <property type="match status" value="1"/>
</dbReference>
<dbReference type="InterPro" id="IPR003057">
    <property type="entry name" value="Invtbrt_color"/>
</dbReference>
<keyword evidence="6 10" id="KW-0732">Signal</keyword>
<feature type="signal peptide" evidence="10">
    <location>
        <begin position="1"/>
        <end position="19"/>
    </location>
</feature>
<feature type="chain" id="PRO_5036522803" description="Apolipoprotein D" evidence="10">
    <location>
        <begin position="20"/>
        <end position="184"/>
    </location>
</feature>
<dbReference type="GO" id="GO:0006629">
    <property type="term" value="P:lipid metabolic process"/>
    <property type="evidence" value="ECO:0007669"/>
    <property type="project" value="TreeGrafter"/>
</dbReference>
<keyword evidence="13" id="KW-1185">Reference proteome</keyword>
<evidence type="ECO:0000256" key="2">
    <source>
        <dbReference type="ARBA" id="ARBA00006889"/>
    </source>
</evidence>
<dbReference type="EMBL" id="BMAO01028017">
    <property type="protein sequence ID" value="GFR21349.1"/>
    <property type="molecule type" value="Genomic_DNA"/>
</dbReference>
<dbReference type="GO" id="GO:0031409">
    <property type="term" value="F:pigment binding"/>
    <property type="evidence" value="ECO:0007669"/>
    <property type="project" value="InterPro"/>
</dbReference>
<dbReference type="Proteomes" id="UP000887116">
    <property type="component" value="Unassembled WGS sequence"/>
</dbReference>
<accession>A0A8X6IFR9</accession>
<dbReference type="InterPro" id="IPR012674">
    <property type="entry name" value="Calycin"/>
</dbReference>
<comment type="similarity">
    <text evidence="2 10">Belongs to the calycin superfamily. Lipocalin family.</text>
</comment>
<keyword evidence="8" id="KW-1015">Disulfide bond</keyword>
<evidence type="ECO:0000256" key="1">
    <source>
        <dbReference type="ARBA" id="ARBA00004613"/>
    </source>
</evidence>
<evidence type="ECO:0000313" key="13">
    <source>
        <dbReference type="Proteomes" id="UP000887116"/>
    </source>
</evidence>
<dbReference type="PANTHER" id="PTHR10612:SF34">
    <property type="entry name" value="APOLIPOPROTEIN D"/>
    <property type="match status" value="1"/>
</dbReference>
<feature type="domain" description="Lipocalin/cytosolic fatty-acid binding" evidence="11">
    <location>
        <begin position="36"/>
        <end position="180"/>
    </location>
</feature>
<dbReference type="OrthoDB" id="10048091at2759"/>
<dbReference type="CDD" id="cd19437">
    <property type="entry name" value="lipocalin_apoD-like"/>
    <property type="match status" value="1"/>
</dbReference>
<evidence type="ECO:0000313" key="12">
    <source>
        <dbReference type="EMBL" id="GFR21349.1"/>
    </source>
</evidence>
<evidence type="ECO:0000256" key="5">
    <source>
        <dbReference type="ARBA" id="ARBA00022525"/>
    </source>
</evidence>
<dbReference type="PRINTS" id="PR01273">
    <property type="entry name" value="INVTBRTCOLOR"/>
</dbReference>
<dbReference type="Pfam" id="PF08212">
    <property type="entry name" value="Lipocalin_2"/>
    <property type="match status" value="1"/>
</dbReference>
<comment type="caution">
    <text evidence="12">The sequence shown here is derived from an EMBL/GenBank/DDBJ whole genome shotgun (WGS) entry which is preliminary data.</text>
</comment>
<dbReference type="PANTHER" id="PTHR10612">
    <property type="entry name" value="APOLIPOPROTEIN D"/>
    <property type="match status" value="1"/>
</dbReference>
<dbReference type="SUPFAM" id="SSF50814">
    <property type="entry name" value="Lipocalins"/>
    <property type="match status" value="1"/>
</dbReference>
<dbReference type="GO" id="GO:0005576">
    <property type="term" value="C:extracellular region"/>
    <property type="evidence" value="ECO:0007669"/>
    <property type="project" value="UniProtKB-SubCell"/>
</dbReference>
<keyword evidence="7" id="KW-0446">Lipid-binding</keyword>
<dbReference type="FunFam" id="2.40.128.20:FF:000003">
    <property type="entry name" value="Apolipoprotein D"/>
    <property type="match status" value="1"/>
</dbReference>
<dbReference type="AlphaFoldDB" id="A0A8X6IFR9"/>